<dbReference type="AlphaFoldDB" id="A0A1I2JKY2"/>
<evidence type="ECO:0000313" key="2">
    <source>
        <dbReference type="Proteomes" id="UP000198897"/>
    </source>
</evidence>
<evidence type="ECO:0000313" key="1">
    <source>
        <dbReference type="EMBL" id="SFF54778.1"/>
    </source>
</evidence>
<accession>A0A1I2JKY2</accession>
<name>A0A1I2JKY2_9BACI</name>
<sequence>MGVLKLVEAEQGTFTFERPVHTSLTKVLLLLSYESTSFPSGPCDMWMCDTPWFMVEGNL</sequence>
<gene>
    <name evidence="1" type="ORF">SAMN05216353_101232</name>
</gene>
<dbReference type="Proteomes" id="UP000198897">
    <property type="component" value="Unassembled WGS sequence"/>
</dbReference>
<reference evidence="2" key="1">
    <citation type="submission" date="2016-10" db="EMBL/GenBank/DDBJ databases">
        <authorList>
            <person name="Varghese N."/>
            <person name="Submissions S."/>
        </authorList>
    </citation>
    <scope>NUCLEOTIDE SEQUENCE [LARGE SCALE GENOMIC DNA]</scope>
    <source>
        <strain evidence="2">FP5</strain>
    </source>
</reference>
<keyword evidence="2" id="KW-1185">Reference proteome</keyword>
<protein>
    <submittedName>
        <fullName evidence="1">Uncharacterized protein</fullName>
    </submittedName>
</protein>
<proteinExistence type="predicted"/>
<dbReference type="EMBL" id="FOOG01000001">
    <property type="protein sequence ID" value="SFF54778.1"/>
    <property type="molecule type" value="Genomic_DNA"/>
</dbReference>
<organism evidence="1 2">
    <name type="scientific">Halobacillus alkaliphilus</name>
    <dbReference type="NCBI Taxonomy" id="396056"/>
    <lineage>
        <taxon>Bacteria</taxon>
        <taxon>Bacillati</taxon>
        <taxon>Bacillota</taxon>
        <taxon>Bacilli</taxon>
        <taxon>Bacillales</taxon>
        <taxon>Bacillaceae</taxon>
        <taxon>Halobacillus</taxon>
    </lineage>
</organism>